<dbReference type="Proteomes" id="UP000824469">
    <property type="component" value="Unassembled WGS sequence"/>
</dbReference>
<keyword evidence="2" id="KW-1185">Reference proteome</keyword>
<dbReference type="EMBL" id="JAHRHJ020000010">
    <property type="protein sequence ID" value="KAH9299580.1"/>
    <property type="molecule type" value="Genomic_DNA"/>
</dbReference>
<name>A0AA38CG21_TAXCH</name>
<proteinExistence type="predicted"/>
<dbReference type="AlphaFoldDB" id="A0AA38CG21"/>
<reference evidence="1 2" key="1">
    <citation type="journal article" date="2021" name="Nat. Plants">
        <title>The Taxus genome provides insights into paclitaxel biosynthesis.</title>
        <authorList>
            <person name="Xiong X."/>
            <person name="Gou J."/>
            <person name="Liao Q."/>
            <person name="Li Y."/>
            <person name="Zhou Q."/>
            <person name="Bi G."/>
            <person name="Li C."/>
            <person name="Du R."/>
            <person name="Wang X."/>
            <person name="Sun T."/>
            <person name="Guo L."/>
            <person name="Liang H."/>
            <person name="Lu P."/>
            <person name="Wu Y."/>
            <person name="Zhang Z."/>
            <person name="Ro D.K."/>
            <person name="Shang Y."/>
            <person name="Huang S."/>
            <person name="Yan J."/>
        </authorList>
    </citation>
    <scope>NUCLEOTIDE SEQUENCE [LARGE SCALE GENOMIC DNA]</scope>
    <source>
        <strain evidence="1">Ta-2019</strain>
    </source>
</reference>
<accession>A0AA38CG21</accession>
<protein>
    <submittedName>
        <fullName evidence="1">Uncharacterized protein</fullName>
    </submittedName>
</protein>
<evidence type="ECO:0000313" key="1">
    <source>
        <dbReference type="EMBL" id="KAH9299580.1"/>
    </source>
</evidence>
<gene>
    <name evidence="1" type="ORF">KI387_031262</name>
</gene>
<comment type="caution">
    <text evidence="1">The sequence shown here is derived from an EMBL/GenBank/DDBJ whole genome shotgun (WGS) entry which is preliminary data.</text>
</comment>
<sequence>MKAFKIGYREPCPWGGHFPRHYIPQEKLEFMVEILPQLAQWIEEIEAYELESRQPCQW</sequence>
<feature type="non-terminal residue" evidence="1">
    <location>
        <position position="58"/>
    </location>
</feature>
<evidence type="ECO:0000313" key="2">
    <source>
        <dbReference type="Proteomes" id="UP000824469"/>
    </source>
</evidence>
<organism evidence="1 2">
    <name type="scientific">Taxus chinensis</name>
    <name type="common">Chinese yew</name>
    <name type="synonym">Taxus wallichiana var. chinensis</name>
    <dbReference type="NCBI Taxonomy" id="29808"/>
    <lineage>
        <taxon>Eukaryota</taxon>
        <taxon>Viridiplantae</taxon>
        <taxon>Streptophyta</taxon>
        <taxon>Embryophyta</taxon>
        <taxon>Tracheophyta</taxon>
        <taxon>Spermatophyta</taxon>
        <taxon>Pinopsida</taxon>
        <taxon>Pinidae</taxon>
        <taxon>Conifers II</taxon>
        <taxon>Cupressales</taxon>
        <taxon>Taxaceae</taxon>
        <taxon>Taxus</taxon>
    </lineage>
</organism>